<sequence>MKKYMKKLSRFIKFISYLTACVLLIVGCDQQPMPQTKVKIEEKIPTELSRAIYSAYLQLDPHFVKVSADAAPVRDLFVGLMRFDSKGNIVNGVADRYETQDSKSWIFILRDDAKWSNGEPVTANDFVDSWKRLLDPIESSPLSYYLVYMGLENAKEILEGSKPLGDLGIHALNSRTLQIDLKEPNRQLLKMLAHVALLPTYHGKRPEDFSEIIVNGDYEIISKDKNEVTLHSREEGNAFKSVKYQLISTAQNPDRFDIVENPLSSYKRNIINLPQLCTYFYEFNFSDPNLSKKEIRQAIRAMVSSSDVSNGFGIPNYLALPSTMASEIGYQLSTESAEQFFEQLGIKDKKPLNIKITFDDQGRHKEIANRIARTLGQSDLFRVSLDPVPWERLLRKRRNKDFQLIRSGWCADYSDPVLFLNQFHSTSLDNKSGYSNPVVDEKLEKLRNESLTIEQRDNLILEITQQLEKDVALLPLFQYQRRVSVAPDIVGIDKDNSSEVIYSKDLYRNKEKG</sequence>
<name>A0A420XHW6_9PAST</name>
<keyword evidence="4 5" id="KW-0732">Signal</keyword>
<keyword evidence="3" id="KW-0813">Transport</keyword>
<dbReference type="FunFam" id="3.90.76.10:FF:000001">
    <property type="entry name" value="Oligopeptide ABC transporter substrate-binding protein"/>
    <property type="match status" value="1"/>
</dbReference>
<feature type="chain" id="PRO_5019141494" evidence="5">
    <location>
        <begin position="21"/>
        <end position="513"/>
    </location>
</feature>
<dbReference type="CDD" id="cd08504">
    <property type="entry name" value="PBP2_OppA"/>
    <property type="match status" value="1"/>
</dbReference>
<feature type="domain" description="Solute-binding protein family 5" evidence="6">
    <location>
        <begin position="89"/>
        <end position="426"/>
    </location>
</feature>
<dbReference type="Gene3D" id="3.90.76.10">
    <property type="entry name" value="Dipeptide-binding Protein, Domain 1"/>
    <property type="match status" value="1"/>
</dbReference>
<evidence type="ECO:0000259" key="6">
    <source>
        <dbReference type="Pfam" id="PF00496"/>
    </source>
</evidence>
<evidence type="ECO:0000256" key="3">
    <source>
        <dbReference type="ARBA" id="ARBA00022448"/>
    </source>
</evidence>
<comment type="subcellular location">
    <subcellularLocation>
        <location evidence="1">Cell envelope</location>
    </subcellularLocation>
</comment>
<dbReference type="InterPro" id="IPR039424">
    <property type="entry name" value="SBP_5"/>
</dbReference>
<dbReference type="GO" id="GO:0043190">
    <property type="term" value="C:ATP-binding cassette (ABC) transporter complex"/>
    <property type="evidence" value="ECO:0007669"/>
    <property type="project" value="InterPro"/>
</dbReference>
<evidence type="ECO:0000256" key="4">
    <source>
        <dbReference type="ARBA" id="ARBA00022729"/>
    </source>
</evidence>
<evidence type="ECO:0000256" key="5">
    <source>
        <dbReference type="SAM" id="SignalP"/>
    </source>
</evidence>
<evidence type="ECO:0000313" key="8">
    <source>
        <dbReference type="Proteomes" id="UP000280099"/>
    </source>
</evidence>
<dbReference type="EMBL" id="RBJC01000004">
    <property type="protein sequence ID" value="RKR76947.1"/>
    <property type="molecule type" value="Genomic_DNA"/>
</dbReference>
<comment type="caution">
    <text evidence="7">The sequence shown here is derived from an EMBL/GenBank/DDBJ whole genome shotgun (WGS) entry which is preliminary data.</text>
</comment>
<dbReference type="InterPro" id="IPR030678">
    <property type="entry name" value="Peptide/Ni-bd"/>
</dbReference>
<dbReference type="Pfam" id="PF00496">
    <property type="entry name" value="SBP_bac_5"/>
    <property type="match status" value="1"/>
</dbReference>
<dbReference type="PROSITE" id="PS51257">
    <property type="entry name" value="PROKAR_LIPOPROTEIN"/>
    <property type="match status" value="1"/>
</dbReference>
<keyword evidence="8" id="KW-1185">Reference proteome</keyword>
<evidence type="ECO:0000256" key="1">
    <source>
        <dbReference type="ARBA" id="ARBA00004196"/>
    </source>
</evidence>
<dbReference type="Gene3D" id="3.40.190.10">
    <property type="entry name" value="Periplasmic binding protein-like II"/>
    <property type="match status" value="1"/>
</dbReference>
<dbReference type="SUPFAM" id="SSF53850">
    <property type="entry name" value="Periplasmic binding protein-like II"/>
    <property type="match status" value="1"/>
</dbReference>
<reference evidence="7 8" key="1">
    <citation type="submission" date="2018-10" db="EMBL/GenBank/DDBJ databases">
        <title>Genomic Encyclopedia of Type Strains, Phase IV (KMG-IV): sequencing the most valuable type-strain genomes for metagenomic binning, comparative biology and taxonomic classification.</title>
        <authorList>
            <person name="Goeker M."/>
        </authorList>
    </citation>
    <scope>NUCLEOTIDE SEQUENCE [LARGE SCALE GENOMIC DNA]</scope>
    <source>
        <strain evidence="7 8">DSM 23800</strain>
    </source>
</reference>
<dbReference type="GO" id="GO:0015833">
    <property type="term" value="P:peptide transport"/>
    <property type="evidence" value="ECO:0007669"/>
    <property type="project" value="TreeGrafter"/>
</dbReference>
<evidence type="ECO:0000256" key="2">
    <source>
        <dbReference type="ARBA" id="ARBA00005695"/>
    </source>
</evidence>
<dbReference type="GO" id="GO:0030288">
    <property type="term" value="C:outer membrane-bounded periplasmic space"/>
    <property type="evidence" value="ECO:0007669"/>
    <property type="project" value="TreeGrafter"/>
</dbReference>
<evidence type="ECO:0000313" key="7">
    <source>
        <dbReference type="EMBL" id="RKR76947.1"/>
    </source>
</evidence>
<proteinExistence type="inferred from homology"/>
<dbReference type="Proteomes" id="UP000280099">
    <property type="component" value="Unassembled WGS sequence"/>
</dbReference>
<comment type="similarity">
    <text evidence="2">Belongs to the bacterial solute-binding protein 5 family.</text>
</comment>
<dbReference type="PANTHER" id="PTHR30290">
    <property type="entry name" value="PERIPLASMIC BINDING COMPONENT OF ABC TRANSPORTER"/>
    <property type="match status" value="1"/>
</dbReference>
<dbReference type="InterPro" id="IPR000914">
    <property type="entry name" value="SBP_5_dom"/>
</dbReference>
<protein>
    <submittedName>
        <fullName evidence="7">Peptide/nickel transport system substrate-binding protein</fullName>
    </submittedName>
</protein>
<gene>
    <name evidence="7" type="ORF">DES31_0257</name>
</gene>
<dbReference type="PIRSF" id="PIRSF002741">
    <property type="entry name" value="MppA"/>
    <property type="match status" value="1"/>
</dbReference>
<feature type="signal peptide" evidence="5">
    <location>
        <begin position="1"/>
        <end position="20"/>
    </location>
</feature>
<dbReference type="GO" id="GO:1904680">
    <property type="term" value="F:peptide transmembrane transporter activity"/>
    <property type="evidence" value="ECO:0007669"/>
    <property type="project" value="TreeGrafter"/>
</dbReference>
<dbReference type="AlphaFoldDB" id="A0A420XHW6"/>
<dbReference type="PROSITE" id="PS01040">
    <property type="entry name" value="SBP_BACTERIAL_5"/>
    <property type="match status" value="1"/>
</dbReference>
<dbReference type="Gene3D" id="3.10.105.10">
    <property type="entry name" value="Dipeptide-binding Protein, Domain 3"/>
    <property type="match status" value="1"/>
</dbReference>
<accession>A0A420XHW6</accession>
<dbReference type="InterPro" id="IPR023765">
    <property type="entry name" value="SBP_5_CS"/>
</dbReference>
<dbReference type="PANTHER" id="PTHR30290:SF10">
    <property type="entry name" value="PERIPLASMIC OLIGOPEPTIDE-BINDING PROTEIN-RELATED"/>
    <property type="match status" value="1"/>
</dbReference>
<organism evidence="7 8">
    <name type="scientific">Otariodibacter oris</name>
    <dbReference type="NCBI Taxonomy" id="1032623"/>
    <lineage>
        <taxon>Bacteria</taxon>
        <taxon>Pseudomonadati</taxon>
        <taxon>Pseudomonadota</taxon>
        <taxon>Gammaproteobacteria</taxon>
        <taxon>Pasteurellales</taxon>
        <taxon>Pasteurellaceae</taxon>
        <taxon>Otariodibacter</taxon>
    </lineage>
</organism>